<evidence type="ECO:0000256" key="1">
    <source>
        <dbReference type="SAM" id="SignalP"/>
    </source>
</evidence>
<keyword evidence="3" id="KW-1185">Reference proteome</keyword>
<protein>
    <submittedName>
        <fullName evidence="2">Uncharacterized protein</fullName>
    </submittedName>
</protein>
<name>E4X888_OIKDI</name>
<evidence type="ECO:0000313" key="2">
    <source>
        <dbReference type="EMBL" id="CBY08122.1"/>
    </source>
</evidence>
<dbReference type="AlphaFoldDB" id="E4X888"/>
<dbReference type="EMBL" id="FN653029">
    <property type="protein sequence ID" value="CBY08122.1"/>
    <property type="molecule type" value="Genomic_DNA"/>
</dbReference>
<feature type="signal peptide" evidence="1">
    <location>
        <begin position="1"/>
        <end position="18"/>
    </location>
</feature>
<dbReference type="InParanoid" id="E4X888"/>
<dbReference type="Proteomes" id="UP000001307">
    <property type="component" value="Unassembled WGS sequence"/>
</dbReference>
<dbReference type="OrthoDB" id="270930at2759"/>
<reference evidence="2" key="1">
    <citation type="journal article" date="2010" name="Science">
        <title>Plasticity of animal genome architecture unmasked by rapid evolution of a pelagic tunicate.</title>
        <authorList>
            <person name="Denoeud F."/>
            <person name="Henriet S."/>
            <person name="Mungpakdee S."/>
            <person name="Aury J.M."/>
            <person name="Da Silva C."/>
            <person name="Brinkmann H."/>
            <person name="Mikhaleva J."/>
            <person name="Olsen L.C."/>
            <person name="Jubin C."/>
            <person name="Canestro C."/>
            <person name="Bouquet J.M."/>
            <person name="Danks G."/>
            <person name="Poulain J."/>
            <person name="Campsteijn C."/>
            <person name="Adamski M."/>
            <person name="Cross I."/>
            <person name="Yadetie F."/>
            <person name="Muffato M."/>
            <person name="Louis A."/>
            <person name="Butcher S."/>
            <person name="Tsagkogeorga G."/>
            <person name="Konrad A."/>
            <person name="Singh S."/>
            <person name="Jensen M.F."/>
            <person name="Cong E.H."/>
            <person name="Eikeseth-Otteraa H."/>
            <person name="Noel B."/>
            <person name="Anthouard V."/>
            <person name="Porcel B.M."/>
            <person name="Kachouri-Lafond R."/>
            <person name="Nishino A."/>
            <person name="Ugolini M."/>
            <person name="Chourrout P."/>
            <person name="Nishida H."/>
            <person name="Aasland R."/>
            <person name="Huzurbazar S."/>
            <person name="Westhof E."/>
            <person name="Delsuc F."/>
            <person name="Lehrach H."/>
            <person name="Reinhardt R."/>
            <person name="Weissenbach J."/>
            <person name="Roy S.W."/>
            <person name="Artiguenave F."/>
            <person name="Postlethwait J.H."/>
            <person name="Manak J.R."/>
            <person name="Thompson E.M."/>
            <person name="Jaillon O."/>
            <person name="Du Pasquier L."/>
            <person name="Boudinot P."/>
            <person name="Liberles D.A."/>
            <person name="Volff J.N."/>
            <person name="Philippe H."/>
            <person name="Lenhard B."/>
            <person name="Roest Crollius H."/>
            <person name="Wincker P."/>
            <person name="Chourrout D."/>
        </authorList>
    </citation>
    <scope>NUCLEOTIDE SEQUENCE [LARGE SCALE GENOMIC DNA]</scope>
</reference>
<accession>E4X888</accession>
<gene>
    <name evidence="2" type="ORF">GSOID_T00004131001</name>
</gene>
<proteinExistence type="predicted"/>
<feature type="chain" id="PRO_5003192698" evidence="1">
    <location>
        <begin position="19"/>
        <end position="225"/>
    </location>
</feature>
<evidence type="ECO:0000313" key="3">
    <source>
        <dbReference type="Proteomes" id="UP000001307"/>
    </source>
</evidence>
<organism evidence="2">
    <name type="scientific">Oikopleura dioica</name>
    <name type="common">Tunicate</name>
    <dbReference type="NCBI Taxonomy" id="34765"/>
    <lineage>
        <taxon>Eukaryota</taxon>
        <taxon>Metazoa</taxon>
        <taxon>Chordata</taxon>
        <taxon>Tunicata</taxon>
        <taxon>Appendicularia</taxon>
        <taxon>Copelata</taxon>
        <taxon>Oikopleuridae</taxon>
        <taxon>Oikopleura</taxon>
    </lineage>
</organism>
<sequence>MRSFKLFSSLLLLGFCRSINIENQPHALTSASIFLVPGNFHVSTHSSQVQPQNPDMNHEIHELSFGESMKGINSNLPANFIPLNGKKTGAEKMASHDYTLKPYHANLQGLSFHLSYCERILVGILASLAGFADLTSGVFVCYVKTGRLLETKTGKFQLGQEPQNSSNRPSFVRIYLNLPGSRRICSKDALLPVESTAKNIFAHSADRISQPSFSTRRSESPDLKP</sequence>
<keyword evidence="1" id="KW-0732">Signal</keyword>